<dbReference type="EMBL" id="CAJVPT010011132">
    <property type="protein sequence ID" value="CAG8576711.1"/>
    <property type="molecule type" value="Genomic_DNA"/>
</dbReference>
<reference evidence="1" key="1">
    <citation type="submission" date="2021-06" db="EMBL/GenBank/DDBJ databases">
        <authorList>
            <person name="Kallberg Y."/>
            <person name="Tangrot J."/>
            <person name="Rosling A."/>
        </authorList>
    </citation>
    <scope>NUCLEOTIDE SEQUENCE</scope>
    <source>
        <strain evidence="1">CL356</strain>
    </source>
</reference>
<dbReference type="Proteomes" id="UP000789525">
    <property type="component" value="Unassembled WGS sequence"/>
</dbReference>
<organism evidence="1 2">
    <name type="scientific">Acaulospora colombiana</name>
    <dbReference type="NCBI Taxonomy" id="27376"/>
    <lineage>
        <taxon>Eukaryota</taxon>
        <taxon>Fungi</taxon>
        <taxon>Fungi incertae sedis</taxon>
        <taxon>Mucoromycota</taxon>
        <taxon>Glomeromycotina</taxon>
        <taxon>Glomeromycetes</taxon>
        <taxon>Diversisporales</taxon>
        <taxon>Acaulosporaceae</taxon>
        <taxon>Acaulospora</taxon>
    </lineage>
</organism>
<gene>
    <name evidence="1" type="ORF">ACOLOM_LOCUS5812</name>
</gene>
<accession>A0ACA9M8E0</accession>
<evidence type="ECO:0000313" key="2">
    <source>
        <dbReference type="Proteomes" id="UP000789525"/>
    </source>
</evidence>
<comment type="caution">
    <text evidence="1">The sequence shown here is derived from an EMBL/GenBank/DDBJ whole genome shotgun (WGS) entry which is preliminary data.</text>
</comment>
<protein>
    <submittedName>
        <fullName evidence="1">1882_t:CDS:1</fullName>
    </submittedName>
</protein>
<feature type="non-terminal residue" evidence="1">
    <location>
        <position position="1"/>
    </location>
</feature>
<evidence type="ECO:0000313" key="1">
    <source>
        <dbReference type="EMBL" id="CAG8576711.1"/>
    </source>
</evidence>
<name>A0ACA9M8E0_9GLOM</name>
<sequence length="81" mass="9573">DQAKTENVKAFWLEVDLEKSKKLSNAILEKKKTELKQKDMDIKLTRACRVCGGTFTGRERSAQIIKSSKIKFYRELERFYR</sequence>
<keyword evidence="2" id="KW-1185">Reference proteome</keyword>
<proteinExistence type="predicted"/>